<dbReference type="Proteomes" id="UP001460888">
    <property type="component" value="Unassembled WGS sequence"/>
</dbReference>
<comment type="caution">
    <text evidence="1">The sequence shown here is derived from an EMBL/GenBank/DDBJ whole genome shotgun (WGS) entry which is preliminary data.</text>
</comment>
<reference evidence="1 2" key="1">
    <citation type="submission" date="2013-03" db="EMBL/GenBank/DDBJ databases">
        <title>Salinisphaera dokdonensis CL-ES53 Genome Sequencing.</title>
        <authorList>
            <person name="Li C."/>
            <person name="Lai Q."/>
            <person name="Shao Z."/>
        </authorList>
    </citation>
    <scope>NUCLEOTIDE SEQUENCE [LARGE SCALE GENOMIC DNA]</scope>
    <source>
        <strain evidence="1 2">CL-ES53</strain>
    </source>
</reference>
<evidence type="ECO:0008006" key="3">
    <source>
        <dbReference type="Google" id="ProtNLM"/>
    </source>
</evidence>
<organism evidence="1 2">
    <name type="scientific">Salinisphaera dokdonensis CL-ES53</name>
    <dbReference type="NCBI Taxonomy" id="1304272"/>
    <lineage>
        <taxon>Bacteria</taxon>
        <taxon>Pseudomonadati</taxon>
        <taxon>Pseudomonadota</taxon>
        <taxon>Gammaproteobacteria</taxon>
        <taxon>Salinisphaerales</taxon>
        <taxon>Salinisphaeraceae</taxon>
        <taxon>Salinisphaera</taxon>
    </lineage>
</organism>
<dbReference type="PANTHER" id="PTHR37827">
    <property type="entry name" value="TUDOR DOMAIN-CONTAINING PROTEIN"/>
    <property type="match status" value="1"/>
</dbReference>
<dbReference type="EMBL" id="APND01000002">
    <property type="protein sequence ID" value="MES1929302.1"/>
    <property type="molecule type" value="Genomic_DNA"/>
</dbReference>
<evidence type="ECO:0000313" key="1">
    <source>
        <dbReference type="EMBL" id="MES1929302.1"/>
    </source>
</evidence>
<evidence type="ECO:0000313" key="2">
    <source>
        <dbReference type="Proteomes" id="UP001460888"/>
    </source>
</evidence>
<protein>
    <recommendedName>
        <fullName evidence="3">HNH domain-containing protein</fullName>
    </recommendedName>
</protein>
<name>A0ABV2B070_9GAMM</name>
<dbReference type="PANTHER" id="PTHR37827:SF1">
    <property type="entry name" value="HNH DOMAIN-CONTAINING PROTEIN"/>
    <property type="match status" value="1"/>
</dbReference>
<accession>A0ABV2B070</accession>
<dbReference type="RefSeq" id="WP_353110794.1">
    <property type="nucleotide sequence ID" value="NZ_APND01000002.1"/>
</dbReference>
<gene>
    <name evidence="1" type="ORF">SADO_08597</name>
</gene>
<proteinExistence type="predicted"/>
<sequence length="110" mass="13001">MADTPPDTDKRCELCGRVGVRTTRHHLIPRRTHRLKRIRKRFDREERLTAILHICRPCHSHIHAVLGEKELAETYNSRAALREHPEIATFIDWLADKPAGFRPQIRRPKR</sequence>
<keyword evidence="2" id="KW-1185">Reference proteome</keyword>